<keyword evidence="2" id="KW-0472">Membrane</keyword>
<reference evidence="4" key="1">
    <citation type="submission" date="2023-07" db="EMBL/GenBank/DDBJ databases">
        <title>30 novel species of actinomycetes from the DSMZ collection.</title>
        <authorList>
            <person name="Nouioui I."/>
        </authorList>
    </citation>
    <scope>NUCLEOTIDE SEQUENCE [LARGE SCALE GENOMIC DNA]</scope>
    <source>
        <strain evidence="4">DSM 41886</strain>
    </source>
</reference>
<proteinExistence type="predicted"/>
<dbReference type="RefSeq" id="WP_311620961.1">
    <property type="nucleotide sequence ID" value="NZ_JAVREV010000022.1"/>
</dbReference>
<keyword evidence="2" id="KW-1133">Transmembrane helix</keyword>
<evidence type="ECO:0000256" key="1">
    <source>
        <dbReference type="SAM" id="MobiDB-lite"/>
    </source>
</evidence>
<dbReference type="EMBL" id="JAVREV010000022">
    <property type="protein sequence ID" value="MDT0446820.1"/>
    <property type="molecule type" value="Genomic_DNA"/>
</dbReference>
<evidence type="ECO:0000313" key="3">
    <source>
        <dbReference type="EMBL" id="MDT0446820.1"/>
    </source>
</evidence>
<organism evidence="3 4">
    <name type="scientific">Streptomyces johnsoniae</name>
    <dbReference type="NCBI Taxonomy" id="3075532"/>
    <lineage>
        <taxon>Bacteria</taxon>
        <taxon>Bacillati</taxon>
        <taxon>Actinomycetota</taxon>
        <taxon>Actinomycetes</taxon>
        <taxon>Kitasatosporales</taxon>
        <taxon>Streptomycetaceae</taxon>
        <taxon>Streptomyces</taxon>
    </lineage>
</organism>
<sequence>MNGLPLTPTTATAAALLALAGICAVAFLRGHLAHRPNAATRPATPHAGFATPDDLTNHLSETAVRRAGTQVRPSLTPGPEGTTPR</sequence>
<keyword evidence="2" id="KW-0812">Transmembrane</keyword>
<evidence type="ECO:0008006" key="5">
    <source>
        <dbReference type="Google" id="ProtNLM"/>
    </source>
</evidence>
<gene>
    <name evidence="3" type="ORF">RM779_30120</name>
</gene>
<protein>
    <recommendedName>
        <fullName evidence="5">Secreted protein</fullName>
    </recommendedName>
</protein>
<comment type="caution">
    <text evidence="3">The sequence shown here is derived from an EMBL/GenBank/DDBJ whole genome shotgun (WGS) entry which is preliminary data.</text>
</comment>
<dbReference type="Proteomes" id="UP001183615">
    <property type="component" value="Unassembled WGS sequence"/>
</dbReference>
<keyword evidence="4" id="KW-1185">Reference proteome</keyword>
<name>A0ABU2SGC4_9ACTN</name>
<evidence type="ECO:0000256" key="2">
    <source>
        <dbReference type="SAM" id="Phobius"/>
    </source>
</evidence>
<feature type="region of interest" description="Disordered" evidence="1">
    <location>
        <begin position="37"/>
        <end position="85"/>
    </location>
</feature>
<evidence type="ECO:0000313" key="4">
    <source>
        <dbReference type="Proteomes" id="UP001183615"/>
    </source>
</evidence>
<accession>A0ABU2SGC4</accession>
<feature type="transmembrane region" description="Helical" evidence="2">
    <location>
        <begin position="6"/>
        <end position="28"/>
    </location>
</feature>